<accession>A0A259TYB9</accession>
<dbReference type="InterPro" id="IPR012147">
    <property type="entry name" value="P_Ac_Bu_trans"/>
</dbReference>
<gene>
    <name evidence="10" type="ORF">BSZ36_07180</name>
</gene>
<evidence type="ECO:0000313" key="10">
    <source>
        <dbReference type="EMBL" id="OZC02775.1"/>
    </source>
</evidence>
<organism evidence="10 11">
    <name type="scientific">Rubricoccus marinus</name>
    <dbReference type="NCBI Taxonomy" id="716817"/>
    <lineage>
        <taxon>Bacteria</taxon>
        <taxon>Pseudomonadati</taxon>
        <taxon>Rhodothermota</taxon>
        <taxon>Rhodothermia</taxon>
        <taxon>Rhodothermales</taxon>
        <taxon>Rubricoccaceae</taxon>
        <taxon>Rubricoccus</taxon>
    </lineage>
</organism>
<evidence type="ECO:0000256" key="1">
    <source>
        <dbReference type="ARBA" id="ARBA00000705"/>
    </source>
</evidence>
<keyword evidence="7" id="KW-0012">Acyltransferase</keyword>
<dbReference type="EMBL" id="MQWB01000001">
    <property type="protein sequence ID" value="OZC02775.1"/>
    <property type="molecule type" value="Genomic_DNA"/>
</dbReference>
<keyword evidence="11" id="KW-1185">Reference proteome</keyword>
<evidence type="ECO:0000313" key="11">
    <source>
        <dbReference type="Proteomes" id="UP000216446"/>
    </source>
</evidence>
<dbReference type="InterPro" id="IPR042112">
    <property type="entry name" value="P_AcTrfase_dom2"/>
</dbReference>
<dbReference type="InterPro" id="IPR042113">
    <property type="entry name" value="P_AcTrfase_dom1"/>
</dbReference>
<keyword evidence="6 10" id="KW-0808">Transferase</keyword>
<dbReference type="Pfam" id="PF01515">
    <property type="entry name" value="PTA_PTB"/>
    <property type="match status" value="1"/>
</dbReference>
<dbReference type="SUPFAM" id="SSF53659">
    <property type="entry name" value="Isocitrate/Isopropylmalate dehydrogenase-like"/>
    <property type="match status" value="1"/>
</dbReference>
<evidence type="ECO:0000256" key="3">
    <source>
        <dbReference type="ARBA" id="ARBA00005656"/>
    </source>
</evidence>
<dbReference type="EC" id="2.3.1.8" evidence="4"/>
<comment type="caution">
    <text evidence="10">The sequence shown here is derived from an EMBL/GenBank/DDBJ whole genome shotgun (WGS) entry which is preliminary data.</text>
</comment>
<evidence type="ECO:0000256" key="8">
    <source>
        <dbReference type="ARBA" id="ARBA00031108"/>
    </source>
</evidence>
<proteinExistence type="inferred from homology"/>
<comment type="pathway">
    <text evidence="2">Metabolic intermediate biosynthesis; acetyl-CoA biosynthesis; acetyl-CoA from acetate: step 2/2.</text>
</comment>
<comment type="similarity">
    <text evidence="3">Belongs to the phosphate acetyltransferase and butyryltransferase family.</text>
</comment>
<dbReference type="NCBIfam" id="TIGR00651">
    <property type="entry name" value="pta"/>
    <property type="match status" value="1"/>
</dbReference>
<dbReference type="RefSeq" id="WP_094547361.1">
    <property type="nucleotide sequence ID" value="NZ_MQWB01000001.1"/>
</dbReference>
<protein>
    <recommendedName>
        <fullName evidence="5">Phosphate acetyltransferase</fullName>
        <ecNumber evidence="4">2.3.1.8</ecNumber>
    </recommendedName>
    <alternativeName>
        <fullName evidence="8">Phosphotransacetylase</fullName>
    </alternativeName>
</protein>
<evidence type="ECO:0000256" key="2">
    <source>
        <dbReference type="ARBA" id="ARBA00004989"/>
    </source>
</evidence>
<evidence type="ECO:0000259" key="9">
    <source>
        <dbReference type="Pfam" id="PF01515"/>
    </source>
</evidence>
<dbReference type="InterPro" id="IPR002505">
    <property type="entry name" value="PTA_PTB"/>
</dbReference>
<comment type="catalytic activity">
    <reaction evidence="1">
        <text>acetyl-CoA + phosphate = acetyl phosphate + CoA</text>
        <dbReference type="Rhea" id="RHEA:19521"/>
        <dbReference type="ChEBI" id="CHEBI:22191"/>
        <dbReference type="ChEBI" id="CHEBI:43474"/>
        <dbReference type="ChEBI" id="CHEBI:57287"/>
        <dbReference type="ChEBI" id="CHEBI:57288"/>
        <dbReference type="EC" id="2.3.1.8"/>
    </reaction>
</comment>
<dbReference type="Gene3D" id="3.40.50.10950">
    <property type="match status" value="1"/>
</dbReference>
<dbReference type="InterPro" id="IPR050500">
    <property type="entry name" value="Phos_Acetyltrans/Butyryltrans"/>
</dbReference>
<dbReference type="NCBIfam" id="NF007233">
    <property type="entry name" value="PRK09653.1"/>
    <property type="match status" value="1"/>
</dbReference>
<dbReference type="AlphaFoldDB" id="A0A259TYB9"/>
<dbReference type="PANTHER" id="PTHR43356:SF3">
    <property type="entry name" value="PHOSPHATE ACETYLTRANSFERASE"/>
    <property type="match status" value="1"/>
</dbReference>
<dbReference type="Proteomes" id="UP000216446">
    <property type="component" value="Unassembled WGS sequence"/>
</dbReference>
<dbReference type="OrthoDB" id="9805787at2"/>
<evidence type="ECO:0000256" key="5">
    <source>
        <dbReference type="ARBA" id="ARBA00021528"/>
    </source>
</evidence>
<evidence type="ECO:0000256" key="6">
    <source>
        <dbReference type="ARBA" id="ARBA00022679"/>
    </source>
</evidence>
<dbReference type="GO" id="GO:0008959">
    <property type="term" value="F:phosphate acetyltransferase activity"/>
    <property type="evidence" value="ECO:0007669"/>
    <property type="project" value="UniProtKB-EC"/>
</dbReference>
<evidence type="ECO:0000256" key="7">
    <source>
        <dbReference type="ARBA" id="ARBA00023315"/>
    </source>
</evidence>
<dbReference type="PANTHER" id="PTHR43356">
    <property type="entry name" value="PHOSPHATE ACETYLTRANSFERASE"/>
    <property type="match status" value="1"/>
</dbReference>
<reference evidence="10 11" key="1">
    <citation type="submission" date="2016-11" db="EMBL/GenBank/DDBJ databases">
        <title>Study of marine rhodopsin-containing bacteria.</title>
        <authorList>
            <person name="Yoshizawa S."/>
            <person name="Kumagai Y."/>
            <person name="Kogure K."/>
        </authorList>
    </citation>
    <scope>NUCLEOTIDE SEQUENCE [LARGE SCALE GENOMIC DNA]</scope>
    <source>
        <strain evidence="10 11">SG-29</strain>
    </source>
</reference>
<dbReference type="InParanoid" id="A0A259TYB9"/>
<sequence length="329" mass="34547">MIPFIADLRARAAKLNTKIALPEGHDVRTIRAAAEMVNTGLCRPVVLGKRGEVEAAAQEAGVPLATFATLDPSDSPNVQAYAQMWFQRRKHKGLTYEQAREDVLDPLLWGDLMVLAGDADGCVAGADTSSADVVRTAIQALGVAEGSALVSSLFLMVLPDGRPLTYADCGVVPQPDAAQLAGIGVDAARNHRFLTGQEPRVAFLSFSTKGSADHPDVDKVREAVSIARGLAPDIAMDGEFQFDAAFVPSVAQRKAPDSSIQGDANVFVFPDLDAGNIAYKITQRLGGAEAFGPILQGVAKAANDLSRGADADDIVNVAAITALQAQSNQ</sequence>
<dbReference type="InterPro" id="IPR004614">
    <property type="entry name" value="P_AcTrfase"/>
</dbReference>
<evidence type="ECO:0000256" key="4">
    <source>
        <dbReference type="ARBA" id="ARBA00012707"/>
    </source>
</evidence>
<dbReference type="PIRSF" id="PIRSF000428">
    <property type="entry name" value="P_Ac_trans"/>
    <property type="match status" value="1"/>
</dbReference>
<name>A0A259TYB9_9BACT</name>
<dbReference type="FunCoup" id="A0A259TYB9">
    <property type="interactions" value="103"/>
</dbReference>
<dbReference type="Gene3D" id="3.40.50.10750">
    <property type="entry name" value="Isocitrate/Isopropylmalate dehydrogenase-like"/>
    <property type="match status" value="1"/>
</dbReference>
<feature type="domain" description="Phosphate acetyl/butaryl transferase" evidence="9">
    <location>
        <begin position="4"/>
        <end position="322"/>
    </location>
</feature>